<keyword evidence="5 8" id="KW-0067">ATP-binding</keyword>
<dbReference type="PANTHER" id="PTHR42711">
    <property type="entry name" value="ABC TRANSPORTER ATP-BINDING PROTEIN"/>
    <property type="match status" value="1"/>
</dbReference>
<keyword evidence="2" id="KW-0813">Transport</keyword>
<dbReference type="Proteomes" id="UP000184268">
    <property type="component" value="Unassembled WGS sequence"/>
</dbReference>
<evidence type="ECO:0000256" key="2">
    <source>
        <dbReference type="ARBA" id="ARBA00022448"/>
    </source>
</evidence>
<dbReference type="InterPro" id="IPR003593">
    <property type="entry name" value="AAA+_ATPase"/>
</dbReference>
<dbReference type="InterPro" id="IPR027417">
    <property type="entry name" value="P-loop_NTPase"/>
</dbReference>
<dbReference type="InterPro" id="IPR050763">
    <property type="entry name" value="ABC_transporter_ATP-binding"/>
</dbReference>
<dbReference type="Pfam" id="PF00005">
    <property type="entry name" value="ABC_tran"/>
    <property type="match status" value="1"/>
</dbReference>
<dbReference type="InterPro" id="IPR003439">
    <property type="entry name" value="ABC_transporter-like_ATP-bd"/>
</dbReference>
<evidence type="ECO:0000256" key="1">
    <source>
        <dbReference type="ARBA" id="ARBA00005417"/>
    </source>
</evidence>
<protein>
    <submittedName>
        <fullName evidence="8">Sodium transport system ATP-binding protein</fullName>
    </submittedName>
</protein>
<name>A0A1M5Z4X4_9GAMM</name>
<dbReference type="STRING" id="299255.SAMN02745129_4599"/>
<organism evidence="8 9">
    <name type="scientific">Ferrimonas marina</name>
    <dbReference type="NCBI Taxonomy" id="299255"/>
    <lineage>
        <taxon>Bacteria</taxon>
        <taxon>Pseudomonadati</taxon>
        <taxon>Pseudomonadota</taxon>
        <taxon>Gammaproteobacteria</taxon>
        <taxon>Alteromonadales</taxon>
        <taxon>Ferrimonadaceae</taxon>
        <taxon>Ferrimonas</taxon>
    </lineage>
</organism>
<proteinExistence type="inferred from homology"/>
<keyword evidence="4" id="KW-0547">Nucleotide-binding</keyword>
<evidence type="ECO:0000313" key="9">
    <source>
        <dbReference type="Proteomes" id="UP000184268"/>
    </source>
</evidence>
<dbReference type="GO" id="GO:0005524">
    <property type="term" value="F:ATP binding"/>
    <property type="evidence" value="ECO:0007669"/>
    <property type="project" value="UniProtKB-KW"/>
</dbReference>
<keyword evidence="3" id="KW-0536">Nodulation</keyword>
<evidence type="ECO:0000256" key="3">
    <source>
        <dbReference type="ARBA" id="ARBA00022458"/>
    </source>
</evidence>
<dbReference type="EMBL" id="FQXG01000009">
    <property type="protein sequence ID" value="SHI18933.1"/>
    <property type="molecule type" value="Genomic_DNA"/>
</dbReference>
<comment type="similarity">
    <text evidence="1">Belongs to the ABC transporter superfamily.</text>
</comment>
<evidence type="ECO:0000256" key="6">
    <source>
        <dbReference type="SAM" id="MobiDB-lite"/>
    </source>
</evidence>
<dbReference type="SMART" id="SM00382">
    <property type="entry name" value="AAA"/>
    <property type="match status" value="1"/>
</dbReference>
<accession>A0A1M5Z4X4</accession>
<evidence type="ECO:0000313" key="8">
    <source>
        <dbReference type="EMBL" id="SHI18933.1"/>
    </source>
</evidence>
<sequence length="276" mass="29922">MIEVNQLGKRFALGDPKAAAQEHGADPRQRGRFFYSVESVSFSCPPGAVLGLVGPNGAGKTTTLRMLSGVLTPDSGSIRIDGQDLHQGGNAVRAQVGFLSGTTALYERLSVAENLTYFGRLYGLSPAQCQERIELLSEQLGMTAYLKRRVKELSTGMRQRANIARAVVHDPKVIILDEPTTGLDIMSTETVLGFIAEQKAAGRPVIFSTHHLDEVSLLCDQLAVILLGNSVYSGALEGFAGSRDSDAIRKEFMRRHHETEGQQAMEEVQHAQADLA</sequence>
<reference evidence="8 9" key="1">
    <citation type="submission" date="2016-11" db="EMBL/GenBank/DDBJ databases">
        <authorList>
            <person name="Jaros S."/>
            <person name="Januszkiewicz K."/>
            <person name="Wedrychowicz H."/>
        </authorList>
    </citation>
    <scope>NUCLEOTIDE SEQUENCE [LARGE SCALE GENOMIC DNA]</scope>
    <source>
        <strain evidence="8 9">DSM 16917</strain>
    </source>
</reference>
<evidence type="ECO:0000256" key="5">
    <source>
        <dbReference type="ARBA" id="ARBA00022840"/>
    </source>
</evidence>
<dbReference type="PANTHER" id="PTHR42711:SF5">
    <property type="entry name" value="ABC TRANSPORTER ATP-BINDING PROTEIN NATA"/>
    <property type="match status" value="1"/>
</dbReference>
<dbReference type="RefSeq" id="WP_067666161.1">
    <property type="nucleotide sequence ID" value="NZ_FQXG01000009.1"/>
</dbReference>
<dbReference type="PROSITE" id="PS50893">
    <property type="entry name" value="ABC_TRANSPORTER_2"/>
    <property type="match status" value="1"/>
</dbReference>
<dbReference type="OrthoDB" id="6321334at2"/>
<dbReference type="GO" id="GO:0016887">
    <property type="term" value="F:ATP hydrolysis activity"/>
    <property type="evidence" value="ECO:0007669"/>
    <property type="project" value="InterPro"/>
</dbReference>
<evidence type="ECO:0000259" key="7">
    <source>
        <dbReference type="PROSITE" id="PS50893"/>
    </source>
</evidence>
<dbReference type="Gene3D" id="3.40.50.300">
    <property type="entry name" value="P-loop containing nucleotide triphosphate hydrolases"/>
    <property type="match status" value="1"/>
</dbReference>
<evidence type="ECO:0000256" key="4">
    <source>
        <dbReference type="ARBA" id="ARBA00022741"/>
    </source>
</evidence>
<dbReference type="SUPFAM" id="SSF52540">
    <property type="entry name" value="P-loop containing nucleoside triphosphate hydrolases"/>
    <property type="match status" value="1"/>
</dbReference>
<feature type="region of interest" description="Disordered" evidence="6">
    <location>
        <begin position="255"/>
        <end position="276"/>
    </location>
</feature>
<gene>
    <name evidence="8" type="ORF">SAMN02745129_4599</name>
</gene>
<feature type="domain" description="ABC transporter" evidence="7">
    <location>
        <begin position="2"/>
        <end position="252"/>
    </location>
</feature>
<keyword evidence="9" id="KW-1185">Reference proteome</keyword>
<dbReference type="AlphaFoldDB" id="A0A1M5Z4X4"/>